<evidence type="ECO:0000313" key="2">
    <source>
        <dbReference type="EMBL" id="GLB53770.1"/>
    </source>
</evidence>
<dbReference type="EMBL" id="BRVP01000024">
    <property type="protein sequence ID" value="GLB53770.1"/>
    <property type="molecule type" value="Genomic_DNA"/>
</dbReference>
<sequence>MSEIRNTKTFMRVVHRYLGYFMAGIMAVYAISGIVLVYRDTDLLKKEKVVNKTIAPNLNKGQLSKALHIKGVRINKTENGVVYFNKTGTYNRASGEVNYTTKELPYILEKMTHLHKAKSGNAMSPLNVLFGVSLFFFVISSFWMFNAKSKIFKRGLYFTVGGLVLALVLLFI</sequence>
<comment type="caution">
    <text evidence="2">The sequence shown here is derived from an EMBL/GenBank/DDBJ whole genome shotgun (WGS) entry which is preliminary data.</text>
</comment>
<dbReference type="RefSeq" id="WP_281755979.1">
    <property type="nucleotide sequence ID" value="NZ_BRVP01000024.1"/>
</dbReference>
<protein>
    <recommendedName>
        <fullName evidence="4">PepSY-associated TM region</fullName>
    </recommendedName>
</protein>
<evidence type="ECO:0008006" key="4">
    <source>
        <dbReference type="Google" id="ProtNLM"/>
    </source>
</evidence>
<organism evidence="2 3">
    <name type="scientific">Neptunitalea chrysea</name>
    <dbReference type="NCBI Taxonomy" id="1647581"/>
    <lineage>
        <taxon>Bacteria</taxon>
        <taxon>Pseudomonadati</taxon>
        <taxon>Bacteroidota</taxon>
        <taxon>Flavobacteriia</taxon>
        <taxon>Flavobacteriales</taxon>
        <taxon>Flavobacteriaceae</taxon>
        <taxon>Neptunitalea</taxon>
    </lineage>
</organism>
<evidence type="ECO:0000313" key="3">
    <source>
        <dbReference type="Proteomes" id="UP001143545"/>
    </source>
</evidence>
<evidence type="ECO:0000256" key="1">
    <source>
        <dbReference type="SAM" id="Phobius"/>
    </source>
</evidence>
<gene>
    <name evidence="2" type="ORF">NBRC110019_28110</name>
</gene>
<reference evidence="2" key="1">
    <citation type="submission" date="2022-07" db="EMBL/GenBank/DDBJ databases">
        <title>Taxonomy of Novel Oxalotrophic and Methylotrophic Bacteria.</title>
        <authorList>
            <person name="Sahin N."/>
            <person name="Tani A."/>
        </authorList>
    </citation>
    <scope>NUCLEOTIDE SEQUENCE</scope>
    <source>
        <strain evidence="2">AM327</strain>
    </source>
</reference>
<proteinExistence type="predicted"/>
<keyword evidence="1" id="KW-0812">Transmembrane</keyword>
<keyword evidence="1" id="KW-0472">Membrane</keyword>
<dbReference type="Proteomes" id="UP001143545">
    <property type="component" value="Unassembled WGS sequence"/>
</dbReference>
<feature type="transmembrane region" description="Helical" evidence="1">
    <location>
        <begin position="151"/>
        <end position="171"/>
    </location>
</feature>
<dbReference type="AlphaFoldDB" id="A0A9W6B734"/>
<name>A0A9W6B734_9FLAO</name>
<keyword evidence="1" id="KW-1133">Transmembrane helix</keyword>
<feature type="transmembrane region" description="Helical" evidence="1">
    <location>
        <begin position="17"/>
        <end position="38"/>
    </location>
</feature>
<keyword evidence="3" id="KW-1185">Reference proteome</keyword>
<feature type="transmembrane region" description="Helical" evidence="1">
    <location>
        <begin position="126"/>
        <end position="145"/>
    </location>
</feature>
<accession>A0A9W6B734</accession>